<dbReference type="SUPFAM" id="SSF48498">
    <property type="entry name" value="Tetracyclin repressor-like, C-terminal domain"/>
    <property type="match status" value="1"/>
</dbReference>
<dbReference type="Gene3D" id="1.10.357.10">
    <property type="entry name" value="Tetracycline Repressor, domain 2"/>
    <property type="match status" value="1"/>
</dbReference>
<dbReference type="InterPro" id="IPR001647">
    <property type="entry name" value="HTH_TetR"/>
</dbReference>
<dbReference type="InterPro" id="IPR050109">
    <property type="entry name" value="HTH-type_TetR-like_transc_reg"/>
</dbReference>
<name>A0A147EBW6_9MICO</name>
<dbReference type="AlphaFoldDB" id="A0A147EBW6"/>
<keyword evidence="3" id="KW-0804">Transcription</keyword>
<accession>A0A147EBW6</accession>
<evidence type="ECO:0000256" key="1">
    <source>
        <dbReference type="ARBA" id="ARBA00023015"/>
    </source>
</evidence>
<dbReference type="GO" id="GO:0003700">
    <property type="term" value="F:DNA-binding transcription factor activity"/>
    <property type="evidence" value="ECO:0007669"/>
    <property type="project" value="TreeGrafter"/>
</dbReference>
<dbReference type="PATRIC" id="fig|1079994.3.peg.219"/>
<dbReference type="InterPro" id="IPR036271">
    <property type="entry name" value="Tet_transcr_reg_TetR-rel_C_sf"/>
</dbReference>
<evidence type="ECO:0000256" key="4">
    <source>
        <dbReference type="PROSITE-ProRule" id="PRU00335"/>
    </source>
</evidence>
<evidence type="ECO:0000313" key="6">
    <source>
        <dbReference type="EMBL" id="KTR81917.1"/>
    </source>
</evidence>
<evidence type="ECO:0000313" key="7">
    <source>
        <dbReference type="Proteomes" id="UP000070810"/>
    </source>
</evidence>
<dbReference type="Pfam" id="PF00440">
    <property type="entry name" value="TetR_N"/>
    <property type="match status" value="1"/>
</dbReference>
<evidence type="ECO:0000259" key="5">
    <source>
        <dbReference type="PROSITE" id="PS50977"/>
    </source>
</evidence>
<dbReference type="GO" id="GO:0000976">
    <property type="term" value="F:transcription cis-regulatory region binding"/>
    <property type="evidence" value="ECO:0007669"/>
    <property type="project" value="TreeGrafter"/>
</dbReference>
<dbReference type="PANTHER" id="PTHR30055:SF234">
    <property type="entry name" value="HTH-TYPE TRANSCRIPTIONAL REGULATOR BETI"/>
    <property type="match status" value="1"/>
</dbReference>
<keyword evidence="2 4" id="KW-0238">DNA-binding</keyword>
<sequence length="209" mass="22359">MGEPATSNRVRKPAEARRAEIVAEAAAIALRDGLEGVTLRAVAEPLGVRPGLISHYFSAVEGLVVEAFVLAVTAERDWLFGDDDAPLAQMAGFVRRAESPEAVELCRLWLNARHLARAMPSLATAIDEQETLDRVRMVALIEAGVADGDFAADDPVGASTRIYMAVDALGVYANNAAPFEHPALRHFVSDVAEWSLGLEPRTLQAESGG</sequence>
<evidence type="ECO:0000256" key="3">
    <source>
        <dbReference type="ARBA" id="ARBA00023163"/>
    </source>
</evidence>
<feature type="DNA-binding region" description="H-T-H motif" evidence="4">
    <location>
        <begin position="38"/>
        <end position="57"/>
    </location>
</feature>
<feature type="domain" description="HTH tetR-type" evidence="5">
    <location>
        <begin position="15"/>
        <end position="75"/>
    </location>
</feature>
<protein>
    <submittedName>
        <fullName evidence="6">TetR family transcriptional regulator</fullName>
    </submittedName>
</protein>
<dbReference type="OrthoDB" id="4548508at2"/>
<keyword evidence="1" id="KW-0805">Transcription regulation</keyword>
<proteinExistence type="predicted"/>
<dbReference type="EMBL" id="LDRK01000109">
    <property type="protein sequence ID" value="KTR81917.1"/>
    <property type="molecule type" value="Genomic_DNA"/>
</dbReference>
<keyword evidence="7" id="KW-1185">Reference proteome</keyword>
<dbReference type="Proteomes" id="UP000070810">
    <property type="component" value="Unassembled WGS sequence"/>
</dbReference>
<evidence type="ECO:0000256" key="2">
    <source>
        <dbReference type="ARBA" id="ARBA00023125"/>
    </source>
</evidence>
<reference evidence="6 7" key="1">
    <citation type="journal article" date="2016" name="Front. Microbiol.">
        <title>Genomic Resource of Rice Seed Associated Bacteria.</title>
        <authorList>
            <person name="Midha S."/>
            <person name="Bansal K."/>
            <person name="Sharma S."/>
            <person name="Kumar N."/>
            <person name="Patil P.P."/>
            <person name="Chaudhry V."/>
            <person name="Patil P.B."/>
        </authorList>
    </citation>
    <scope>NUCLEOTIDE SEQUENCE [LARGE SCALE GENOMIC DNA]</scope>
    <source>
        <strain evidence="6 7">NS354</strain>
    </source>
</reference>
<gene>
    <name evidence="6" type="ORF">NS354_11810</name>
</gene>
<organism evidence="6 7">
    <name type="scientific">Leucobacter chromiiresistens</name>
    <dbReference type="NCBI Taxonomy" id="1079994"/>
    <lineage>
        <taxon>Bacteria</taxon>
        <taxon>Bacillati</taxon>
        <taxon>Actinomycetota</taxon>
        <taxon>Actinomycetes</taxon>
        <taxon>Micrococcales</taxon>
        <taxon>Microbacteriaceae</taxon>
        <taxon>Leucobacter</taxon>
    </lineage>
</organism>
<dbReference type="SUPFAM" id="SSF46689">
    <property type="entry name" value="Homeodomain-like"/>
    <property type="match status" value="1"/>
</dbReference>
<comment type="caution">
    <text evidence="6">The sequence shown here is derived from an EMBL/GenBank/DDBJ whole genome shotgun (WGS) entry which is preliminary data.</text>
</comment>
<dbReference type="PROSITE" id="PS50977">
    <property type="entry name" value="HTH_TETR_2"/>
    <property type="match status" value="1"/>
</dbReference>
<dbReference type="PANTHER" id="PTHR30055">
    <property type="entry name" value="HTH-TYPE TRANSCRIPTIONAL REGULATOR RUTR"/>
    <property type="match status" value="1"/>
</dbReference>
<dbReference type="InterPro" id="IPR009057">
    <property type="entry name" value="Homeodomain-like_sf"/>
</dbReference>